<feature type="domain" description="Homeobox" evidence="7">
    <location>
        <begin position="24"/>
        <end position="84"/>
    </location>
</feature>
<feature type="compositionally biased region" description="Acidic residues" evidence="6">
    <location>
        <begin position="437"/>
        <end position="450"/>
    </location>
</feature>
<organism evidence="8 9">
    <name type="scientific">Piloderma croceum (strain F 1598)</name>
    <dbReference type="NCBI Taxonomy" id="765440"/>
    <lineage>
        <taxon>Eukaryota</taxon>
        <taxon>Fungi</taxon>
        <taxon>Dikarya</taxon>
        <taxon>Basidiomycota</taxon>
        <taxon>Agaricomycotina</taxon>
        <taxon>Agaricomycetes</taxon>
        <taxon>Agaricomycetidae</taxon>
        <taxon>Atheliales</taxon>
        <taxon>Atheliaceae</taxon>
        <taxon>Piloderma</taxon>
    </lineage>
</organism>
<evidence type="ECO:0000256" key="2">
    <source>
        <dbReference type="ARBA" id="ARBA00023155"/>
    </source>
</evidence>
<dbReference type="EMBL" id="KN832976">
    <property type="protein sequence ID" value="KIM88962.1"/>
    <property type="molecule type" value="Genomic_DNA"/>
</dbReference>
<feature type="compositionally biased region" description="Basic and acidic residues" evidence="6">
    <location>
        <begin position="451"/>
        <end position="462"/>
    </location>
</feature>
<proteinExistence type="predicted"/>
<feature type="compositionally biased region" description="Low complexity" evidence="6">
    <location>
        <begin position="307"/>
        <end position="322"/>
    </location>
</feature>
<dbReference type="GO" id="GO:0000981">
    <property type="term" value="F:DNA-binding transcription factor activity, RNA polymerase II-specific"/>
    <property type="evidence" value="ECO:0007669"/>
    <property type="project" value="InterPro"/>
</dbReference>
<feature type="DNA-binding region" description="Homeobox" evidence="4">
    <location>
        <begin position="26"/>
        <end position="85"/>
    </location>
</feature>
<dbReference type="GO" id="GO:0030154">
    <property type="term" value="P:cell differentiation"/>
    <property type="evidence" value="ECO:0007669"/>
    <property type="project" value="TreeGrafter"/>
</dbReference>
<dbReference type="CDD" id="cd00086">
    <property type="entry name" value="homeodomain"/>
    <property type="match status" value="3"/>
</dbReference>
<feature type="compositionally biased region" description="Acidic residues" evidence="6">
    <location>
        <begin position="396"/>
        <end position="405"/>
    </location>
</feature>
<keyword evidence="3 4" id="KW-0539">Nucleus</keyword>
<dbReference type="SMART" id="SM00389">
    <property type="entry name" value="HOX"/>
    <property type="match status" value="3"/>
</dbReference>
<keyword evidence="2 4" id="KW-0371">Homeobox</keyword>
<feature type="compositionally biased region" description="Basic and acidic residues" evidence="6">
    <location>
        <begin position="46"/>
        <end position="57"/>
    </location>
</feature>
<dbReference type="GO" id="GO:0005634">
    <property type="term" value="C:nucleus"/>
    <property type="evidence" value="ECO:0007669"/>
    <property type="project" value="UniProtKB-SubCell"/>
</dbReference>
<feature type="region of interest" description="Disordered" evidence="6">
    <location>
        <begin position="252"/>
        <end position="284"/>
    </location>
</feature>
<feature type="domain" description="Homeobox" evidence="7">
    <location>
        <begin position="329"/>
        <end position="389"/>
    </location>
</feature>
<dbReference type="Proteomes" id="UP000054166">
    <property type="component" value="Unassembled WGS sequence"/>
</dbReference>
<dbReference type="InterPro" id="IPR017970">
    <property type="entry name" value="Homeobox_CS"/>
</dbReference>
<dbReference type="Gene3D" id="1.10.10.60">
    <property type="entry name" value="Homeodomain-like"/>
    <property type="match status" value="3"/>
</dbReference>
<keyword evidence="1 4" id="KW-0238">DNA-binding</keyword>
<evidence type="ECO:0000256" key="1">
    <source>
        <dbReference type="ARBA" id="ARBA00023125"/>
    </source>
</evidence>
<reference evidence="8 9" key="1">
    <citation type="submission" date="2014-04" db="EMBL/GenBank/DDBJ databases">
        <authorList>
            <consortium name="DOE Joint Genome Institute"/>
            <person name="Kuo A."/>
            <person name="Tarkka M."/>
            <person name="Buscot F."/>
            <person name="Kohler A."/>
            <person name="Nagy L.G."/>
            <person name="Floudas D."/>
            <person name="Copeland A."/>
            <person name="Barry K.W."/>
            <person name="Cichocki N."/>
            <person name="Veneault-Fourrey C."/>
            <person name="LaButti K."/>
            <person name="Lindquist E.A."/>
            <person name="Lipzen A."/>
            <person name="Lundell T."/>
            <person name="Morin E."/>
            <person name="Murat C."/>
            <person name="Sun H."/>
            <person name="Tunlid A."/>
            <person name="Henrissat B."/>
            <person name="Grigoriev I.V."/>
            <person name="Hibbett D.S."/>
            <person name="Martin F."/>
            <person name="Nordberg H.P."/>
            <person name="Cantor M.N."/>
            <person name="Hua S.X."/>
        </authorList>
    </citation>
    <scope>NUCLEOTIDE SEQUENCE [LARGE SCALE GENOMIC DNA]</scope>
    <source>
        <strain evidence="8 9">F 1598</strain>
    </source>
</reference>
<dbReference type="HOGENOM" id="CLU_030817_0_0_1"/>
<feature type="DNA-binding region" description="Homeobox" evidence="4">
    <location>
        <begin position="172"/>
        <end position="231"/>
    </location>
</feature>
<dbReference type="PROSITE" id="PS00027">
    <property type="entry name" value="HOMEOBOX_1"/>
    <property type="match status" value="1"/>
</dbReference>
<feature type="DNA-binding region" description="Homeobox" evidence="4">
    <location>
        <begin position="331"/>
        <end position="390"/>
    </location>
</feature>
<dbReference type="SUPFAM" id="SSF46689">
    <property type="entry name" value="Homeodomain-like"/>
    <property type="match status" value="3"/>
</dbReference>
<evidence type="ECO:0000256" key="4">
    <source>
        <dbReference type="PROSITE-ProRule" id="PRU00108"/>
    </source>
</evidence>
<feature type="compositionally biased region" description="Polar residues" evidence="6">
    <location>
        <begin position="103"/>
        <end position="116"/>
    </location>
</feature>
<dbReference type="PROSITE" id="PS50071">
    <property type="entry name" value="HOMEOBOX_2"/>
    <property type="match status" value="3"/>
</dbReference>
<sequence length="536" mass="59080">MDLSSWSGPPDSAIMDHPIPPTTLSDKKPRHRHTPSQLESLNDLFARAEHPSLDERSSLAQRLGMETKTVNAWFQNKRASTKKKNKTAGPDSLHDLPPIASLLGSNPSSASHSPQQLDELDEFVDDDHLDNSGGGPSPLVAALDDPKRQSLFYAGNAEHRHFFAEAETMPRKMRMRNRPSTEQTDELRKLYRSNPHPSKEDREALGERIGMSLKSITNWFQNQRSQAKKRKEEEAAEAAAAQNYKTYVLNSSHDSKPYSALPPASNHPSLSVSLPPPSSHPSLPLVVKARELPSLTIPARASAQAETSPSSRRSTPRRSSTPYHTASTNLSRPRRTRPEPFQLEELKKLNVKTSNPSIEERTALALEIGMDVGKVTNWFRNLRQTARKRAKRVGLDDDGDRDDDSLAGHNFDFGSISRPETPSPQSSASSANGGGDDNMDVDEQYDDDDVHSDVGSEDEHQEAVTPSPNASPSPPASFDGTSGRSRHESRRPRDSVGMVVDPVSYAQLEKVTASNFTGVKVEDALLLLSFHKHVVS</sequence>
<accession>A0A0C3CGS4</accession>
<gene>
    <name evidence="8" type="ORF">PILCRDRAFT_85396</name>
</gene>
<feature type="compositionally biased region" description="Polar residues" evidence="6">
    <location>
        <begin position="68"/>
        <end position="78"/>
    </location>
</feature>
<name>A0A0C3CGS4_PILCF</name>
<dbReference type="GO" id="GO:0000978">
    <property type="term" value="F:RNA polymerase II cis-regulatory region sequence-specific DNA binding"/>
    <property type="evidence" value="ECO:0007669"/>
    <property type="project" value="TreeGrafter"/>
</dbReference>
<dbReference type="InterPro" id="IPR051000">
    <property type="entry name" value="Homeobox_DNA-bind_prot"/>
</dbReference>
<feature type="region of interest" description="Disordered" evidence="6">
    <location>
        <begin position="172"/>
        <end position="203"/>
    </location>
</feature>
<comment type="subcellular location">
    <subcellularLocation>
        <location evidence="4 5">Nucleus</location>
    </subcellularLocation>
</comment>
<dbReference type="InParanoid" id="A0A0C3CGS4"/>
<dbReference type="Pfam" id="PF00046">
    <property type="entry name" value="Homeodomain"/>
    <property type="match status" value="3"/>
</dbReference>
<protein>
    <recommendedName>
        <fullName evidence="7">Homeobox domain-containing protein</fullName>
    </recommendedName>
</protein>
<reference evidence="9" key="2">
    <citation type="submission" date="2015-01" db="EMBL/GenBank/DDBJ databases">
        <title>Evolutionary Origins and Diversification of the Mycorrhizal Mutualists.</title>
        <authorList>
            <consortium name="DOE Joint Genome Institute"/>
            <consortium name="Mycorrhizal Genomics Consortium"/>
            <person name="Kohler A."/>
            <person name="Kuo A."/>
            <person name="Nagy L.G."/>
            <person name="Floudas D."/>
            <person name="Copeland A."/>
            <person name="Barry K.W."/>
            <person name="Cichocki N."/>
            <person name="Veneault-Fourrey C."/>
            <person name="LaButti K."/>
            <person name="Lindquist E.A."/>
            <person name="Lipzen A."/>
            <person name="Lundell T."/>
            <person name="Morin E."/>
            <person name="Murat C."/>
            <person name="Riley R."/>
            <person name="Ohm R."/>
            <person name="Sun H."/>
            <person name="Tunlid A."/>
            <person name="Henrissat B."/>
            <person name="Grigoriev I.V."/>
            <person name="Hibbett D.S."/>
            <person name="Martin F."/>
        </authorList>
    </citation>
    <scope>NUCLEOTIDE SEQUENCE [LARGE SCALE GENOMIC DNA]</scope>
    <source>
        <strain evidence="9">F 1598</strain>
    </source>
</reference>
<feature type="region of interest" description="Disordered" evidence="6">
    <location>
        <begin position="386"/>
        <end position="498"/>
    </location>
</feature>
<evidence type="ECO:0000259" key="7">
    <source>
        <dbReference type="PROSITE" id="PS50071"/>
    </source>
</evidence>
<evidence type="ECO:0000256" key="5">
    <source>
        <dbReference type="RuleBase" id="RU000682"/>
    </source>
</evidence>
<dbReference type="InterPro" id="IPR009057">
    <property type="entry name" value="Homeodomain-like_sf"/>
</dbReference>
<dbReference type="PANTHER" id="PTHR24324">
    <property type="entry name" value="HOMEOBOX PROTEIN HHEX"/>
    <property type="match status" value="1"/>
</dbReference>
<dbReference type="OrthoDB" id="6159439at2759"/>
<evidence type="ECO:0000256" key="6">
    <source>
        <dbReference type="SAM" id="MobiDB-lite"/>
    </source>
</evidence>
<feature type="region of interest" description="Disordered" evidence="6">
    <location>
        <begin position="1"/>
        <end position="142"/>
    </location>
</feature>
<dbReference type="AlphaFoldDB" id="A0A0C3CGS4"/>
<feature type="domain" description="Homeobox" evidence="7">
    <location>
        <begin position="170"/>
        <end position="230"/>
    </location>
</feature>
<feature type="region of interest" description="Disordered" evidence="6">
    <location>
        <begin position="296"/>
        <end position="341"/>
    </location>
</feature>
<evidence type="ECO:0000256" key="3">
    <source>
        <dbReference type="ARBA" id="ARBA00023242"/>
    </source>
</evidence>
<dbReference type="PANTHER" id="PTHR24324:SF9">
    <property type="entry name" value="HOMEOBOX DOMAIN-CONTAINING PROTEIN"/>
    <property type="match status" value="1"/>
</dbReference>
<dbReference type="STRING" id="765440.A0A0C3CGS4"/>
<dbReference type="InterPro" id="IPR001356">
    <property type="entry name" value="HD"/>
</dbReference>
<keyword evidence="9" id="KW-1185">Reference proteome</keyword>
<evidence type="ECO:0000313" key="8">
    <source>
        <dbReference type="EMBL" id="KIM88962.1"/>
    </source>
</evidence>
<evidence type="ECO:0000313" key="9">
    <source>
        <dbReference type="Proteomes" id="UP000054166"/>
    </source>
</evidence>
<feature type="compositionally biased region" description="Acidic residues" evidence="6">
    <location>
        <begin position="118"/>
        <end position="128"/>
    </location>
</feature>